<evidence type="ECO:0000313" key="1">
    <source>
        <dbReference type="EMBL" id="GGM20779.1"/>
    </source>
</evidence>
<comment type="caution">
    <text evidence="1">The sequence shown here is derived from an EMBL/GenBank/DDBJ whole genome shotgun (WGS) entry which is preliminary data.</text>
</comment>
<dbReference type="RefSeq" id="WP_189040272.1">
    <property type="nucleotide sequence ID" value="NZ_BMNB01000001.1"/>
</dbReference>
<proteinExistence type="predicted"/>
<organism evidence="1 2">
    <name type="scientific">Micromonospora sonchi</name>
    <dbReference type="NCBI Taxonomy" id="1763543"/>
    <lineage>
        <taxon>Bacteria</taxon>
        <taxon>Bacillati</taxon>
        <taxon>Actinomycetota</taxon>
        <taxon>Actinomycetes</taxon>
        <taxon>Micromonosporales</taxon>
        <taxon>Micromonosporaceae</taxon>
        <taxon>Micromonospora</taxon>
    </lineage>
</organism>
<evidence type="ECO:0008006" key="3">
    <source>
        <dbReference type="Google" id="ProtNLM"/>
    </source>
</evidence>
<name>A0A917TEN4_9ACTN</name>
<reference evidence="1" key="2">
    <citation type="submission" date="2020-09" db="EMBL/GenBank/DDBJ databases">
        <authorList>
            <person name="Sun Q."/>
            <person name="Zhou Y."/>
        </authorList>
    </citation>
    <scope>NUCLEOTIDE SEQUENCE</scope>
    <source>
        <strain evidence="1">CGMCC 4.7312</strain>
    </source>
</reference>
<sequence>MDQISKADDDLFGLASTAAKLGRAGRLLDRLADAHHADPADPVAASRYGLALMATVRPGIEAHARFTTAIEVFGQVLAGTPEHWLARYSRARLRALVPSSYGSFTVQVPDELGKAEEDLDILRTQQAAVPLQPYFASAHALAAVVARLTGDESGQRRRAHVAALSRCPRVPARLPALGAMLCEPLVTLYAAGLDPPERESVGELMSALYGDQRAVRETRHRQPVR</sequence>
<protein>
    <recommendedName>
        <fullName evidence="3">Tetratricopeptide repeat protein</fullName>
    </recommendedName>
</protein>
<accession>A0A917TEN4</accession>
<dbReference type="InterPro" id="IPR011990">
    <property type="entry name" value="TPR-like_helical_dom_sf"/>
</dbReference>
<dbReference type="EMBL" id="BMNB01000001">
    <property type="protein sequence ID" value="GGM20779.1"/>
    <property type="molecule type" value="Genomic_DNA"/>
</dbReference>
<dbReference type="Proteomes" id="UP000608890">
    <property type="component" value="Unassembled WGS sequence"/>
</dbReference>
<evidence type="ECO:0000313" key="2">
    <source>
        <dbReference type="Proteomes" id="UP000608890"/>
    </source>
</evidence>
<dbReference type="Gene3D" id="1.25.40.10">
    <property type="entry name" value="Tetratricopeptide repeat domain"/>
    <property type="match status" value="1"/>
</dbReference>
<dbReference type="AlphaFoldDB" id="A0A917TEN4"/>
<gene>
    <name evidence="1" type="ORF">GCM10011608_01740</name>
</gene>
<reference evidence="1" key="1">
    <citation type="journal article" date="2014" name="Int. J. Syst. Evol. Microbiol.">
        <title>Complete genome sequence of Corynebacterium casei LMG S-19264T (=DSM 44701T), isolated from a smear-ripened cheese.</title>
        <authorList>
            <consortium name="US DOE Joint Genome Institute (JGI-PGF)"/>
            <person name="Walter F."/>
            <person name="Albersmeier A."/>
            <person name="Kalinowski J."/>
            <person name="Ruckert C."/>
        </authorList>
    </citation>
    <scope>NUCLEOTIDE SEQUENCE</scope>
    <source>
        <strain evidence="1">CGMCC 4.7312</strain>
    </source>
</reference>
<keyword evidence="2" id="KW-1185">Reference proteome</keyword>